<dbReference type="SUPFAM" id="SSF51269">
    <property type="entry name" value="AFP III-like domain"/>
    <property type="match status" value="1"/>
</dbReference>
<dbReference type="SUPFAM" id="SSF51569">
    <property type="entry name" value="Aldolase"/>
    <property type="match status" value="1"/>
</dbReference>
<evidence type="ECO:0000313" key="2">
    <source>
        <dbReference type="EMBL" id="SVA65089.1"/>
    </source>
</evidence>
<dbReference type="GO" id="GO:0016051">
    <property type="term" value="P:carbohydrate biosynthetic process"/>
    <property type="evidence" value="ECO:0007669"/>
    <property type="project" value="InterPro"/>
</dbReference>
<name>A0A381XK72_9ZZZZ</name>
<dbReference type="GO" id="GO:0047444">
    <property type="term" value="F:N-acylneuraminate-9-phosphate synthase activity"/>
    <property type="evidence" value="ECO:0007669"/>
    <property type="project" value="TreeGrafter"/>
</dbReference>
<dbReference type="PANTHER" id="PTHR42966">
    <property type="entry name" value="N-ACETYLNEURAMINATE SYNTHASE"/>
    <property type="match status" value="1"/>
</dbReference>
<protein>
    <recommendedName>
        <fullName evidence="1">AFP-like domain-containing protein</fullName>
    </recommendedName>
</protein>
<dbReference type="InterPro" id="IPR006190">
    <property type="entry name" value="SAF_AFP_Neu5Ac"/>
</dbReference>
<dbReference type="InterPro" id="IPR051690">
    <property type="entry name" value="PseI-like"/>
</dbReference>
<evidence type="ECO:0000259" key="1">
    <source>
        <dbReference type="PROSITE" id="PS50844"/>
    </source>
</evidence>
<dbReference type="Gene3D" id="3.20.20.70">
    <property type="entry name" value="Aldolase class I"/>
    <property type="match status" value="1"/>
</dbReference>
<dbReference type="CDD" id="cd11615">
    <property type="entry name" value="SAF_NeuB_like"/>
    <property type="match status" value="1"/>
</dbReference>
<sequence length="351" mass="39927">MNIEERICNPSKLGEISWPYLIAEAGVNHEGSLDTAYRLVDEAKEGGADAIKFQTYRAKSLASKHSPAYWDTTQEPTPSQYHLFSKYDNFWLKEFESLKIRCDENDLEFLSTPFDTESAKFLNDLMPVYKVSSSDITNKPFIETICNYGKPILLSTGASFLEEIDRAIGWIETANIPLALMHCVLNYPTENKNANLKMIKGLKERYEYRTIGYSDHTRPEEMRNLETATLLGAEILEKHFTHNKSLPGNDHYHAMDVNDLKSFVSRLSTLIETLGQSKKVSLSSEESARLNARRSLVALREIRKGEEINVVDLTYKRPGTGISPADIDEVVGKTTTRTVEEDEIVQWEMLK</sequence>
<reference evidence="2" key="1">
    <citation type="submission" date="2018-05" db="EMBL/GenBank/DDBJ databases">
        <authorList>
            <person name="Lanie J.A."/>
            <person name="Ng W.-L."/>
            <person name="Kazmierczak K.M."/>
            <person name="Andrzejewski T.M."/>
            <person name="Davidsen T.M."/>
            <person name="Wayne K.J."/>
            <person name="Tettelin H."/>
            <person name="Glass J.I."/>
            <person name="Rusch D."/>
            <person name="Podicherti R."/>
            <person name="Tsui H.-C.T."/>
            <person name="Winkler M.E."/>
        </authorList>
    </citation>
    <scope>NUCLEOTIDE SEQUENCE</scope>
</reference>
<accession>A0A381XK72</accession>
<dbReference type="Pfam" id="PF03102">
    <property type="entry name" value="NeuB"/>
    <property type="match status" value="1"/>
</dbReference>
<gene>
    <name evidence="2" type="ORF">METZ01_LOCUS117943</name>
</gene>
<dbReference type="InterPro" id="IPR013785">
    <property type="entry name" value="Aldolase_TIM"/>
</dbReference>
<dbReference type="InterPro" id="IPR036732">
    <property type="entry name" value="AFP_Neu5c_C_sf"/>
</dbReference>
<dbReference type="InterPro" id="IPR057736">
    <property type="entry name" value="SAF_PseI/NeuA/NeuB"/>
</dbReference>
<dbReference type="PROSITE" id="PS50844">
    <property type="entry name" value="AFP_LIKE"/>
    <property type="match status" value="1"/>
</dbReference>
<dbReference type="Pfam" id="PF08666">
    <property type="entry name" value="SAF"/>
    <property type="match status" value="1"/>
</dbReference>
<proteinExistence type="predicted"/>
<dbReference type="InterPro" id="IPR013132">
    <property type="entry name" value="PseI/NeuA/B-like_N"/>
</dbReference>
<feature type="domain" description="AFP-like" evidence="1">
    <location>
        <begin position="295"/>
        <end position="351"/>
    </location>
</feature>
<dbReference type="PANTHER" id="PTHR42966:SF1">
    <property type="entry name" value="SIALIC ACID SYNTHASE"/>
    <property type="match status" value="1"/>
</dbReference>
<dbReference type="Gene3D" id="3.90.1210.10">
    <property type="entry name" value="Antifreeze-like/N-acetylneuraminic acid synthase C-terminal domain"/>
    <property type="match status" value="1"/>
</dbReference>
<dbReference type="InterPro" id="IPR013974">
    <property type="entry name" value="SAF"/>
</dbReference>
<dbReference type="AlphaFoldDB" id="A0A381XK72"/>
<dbReference type="EMBL" id="UINC01015464">
    <property type="protein sequence ID" value="SVA65089.1"/>
    <property type="molecule type" value="Genomic_DNA"/>
</dbReference>
<dbReference type="SMART" id="SM00858">
    <property type="entry name" value="SAF"/>
    <property type="match status" value="1"/>
</dbReference>
<organism evidence="2">
    <name type="scientific">marine metagenome</name>
    <dbReference type="NCBI Taxonomy" id="408172"/>
    <lineage>
        <taxon>unclassified sequences</taxon>
        <taxon>metagenomes</taxon>
        <taxon>ecological metagenomes</taxon>
    </lineage>
</organism>